<name>A0AA37T898_9GAMM</name>
<comment type="caution">
    <text evidence="4">The sequence shown here is derived from an EMBL/GenBank/DDBJ whole genome shotgun (WGS) entry which is preliminary data.</text>
</comment>
<evidence type="ECO:0000313" key="4">
    <source>
        <dbReference type="EMBL" id="GLS27556.1"/>
    </source>
</evidence>
<dbReference type="Pfam" id="PF00583">
    <property type="entry name" value="Acetyltransf_1"/>
    <property type="match status" value="1"/>
</dbReference>
<evidence type="ECO:0000256" key="1">
    <source>
        <dbReference type="ARBA" id="ARBA00022679"/>
    </source>
</evidence>
<dbReference type="PANTHER" id="PTHR43420:SF44">
    <property type="entry name" value="ACETYLTRANSFERASE YPEA"/>
    <property type="match status" value="1"/>
</dbReference>
<organism evidence="4 5">
    <name type="scientific">Marinibactrum halimedae</name>
    <dbReference type="NCBI Taxonomy" id="1444977"/>
    <lineage>
        <taxon>Bacteria</taxon>
        <taxon>Pseudomonadati</taxon>
        <taxon>Pseudomonadota</taxon>
        <taxon>Gammaproteobacteria</taxon>
        <taxon>Cellvibrionales</taxon>
        <taxon>Cellvibrionaceae</taxon>
        <taxon>Marinibactrum</taxon>
    </lineage>
</organism>
<gene>
    <name evidence="4" type="ORF">GCM10007877_32750</name>
</gene>
<dbReference type="InterPro" id="IPR000182">
    <property type="entry name" value="GNAT_dom"/>
</dbReference>
<dbReference type="EMBL" id="BSPD01000080">
    <property type="protein sequence ID" value="GLS27556.1"/>
    <property type="molecule type" value="Genomic_DNA"/>
</dbReference>
<protein>
    <submittedName>
        <fullName evidence="4">N-acetyltransferase</fullName>
    </submittedName>
</protein>
<dbReference type="InterPro" id="IPR050680">
    <property type="entry name" value="YpeA/RimI_acetyltransf"/>
</dbReference>
<dbReference type="InterPro" id="IPR016181">
    <property type="entry name" value="Acyl_CoA_acyltransferase"/>
</dbReference>
<accession>A0AA37T898</accession>
<dbReference type="SUPFAM" id="SSF55729">
    <property type="entry name" value="Acyl-CoA N-acyltransferases (Nat)"/>
    <property type="match status" value="1"/>
</dbReference>
<keyword evidence="2" id="KW-0012">Acyltransferase</keyword>
<evidence type="ECO:0000256" key="2">
    <source>
        <dbReference type="ARBA" id="ARBA00023315"/>
    </source>
</evidence>
<dbReference type="PROSITE" id="PS51186">
    <property type="entry name" value="GNAT"/>
    <property type="match status" value="1"/>
</dbReference>
<evidence type="ECO:0000313" key="5">
    <source>
        <dbReference type="Proteomes" id="UP001156870"/>
    </source>
</evidence>
<dbReference type="AlphaFoldDB" id="A0AA37T898"/>
<reference evidence="4 5" key="1">
    <citation type="journal article" date="2014" name="Int. J. Syst. Evol. Microbiol.">
        <title>Complete genome sequence of Corynebacterium casei LMG S-19264T (=DSM 44701T), isolated from a smear-ripened cheese.</title>
        <authorList>
            <consortium name="US DOE Joint Genome Institute (JGI-PGF)"/>
            <person name="Walter F."/>
            <person name="Albersmeier A."/>
            <person name="Kalinowski J."/>
            <person name="Ruckert C."/>
        </authorList>
    </citation>
    <scope>NUCLEOTIDE SEQUENCE [LARGE SCALE GENOMIC DNA]</scope>
    <source>
        <strain evidence="4 5">NBRC 110095</strain>
    </source>
</reference>
<evidence type="ECO:0000259" key="3">
    <source>
        <dbReference type="PROSITE" id="PS51186"/>
    </source>
</evidence>
<feature type="domain" description="N-acetyltransferase" evidence="3">
    <location>
        <begin position="11"/>
        <end position="163"/>
    </location>
</feature>
<dbReference type="CDD" id="cd04301">
    <property type="entry name" value="NAT_SF"/>
    <property type="match status" value="1"/>
</dbReference>
<keyword evidence="5" id="KW-1185">Reference proteome</keyword>
<keyword evidence="1" id="KW-0808">Transferase</keyword>
<dbReference type="Gene3D" id="3.40.630.30">
    <property type="match status" value="1"/>
</dbReference>
<dbReference type="Proteomes" id="UP001156870">
    <property type="component" value="Unassembled WGS sequence"/>
</dbReference>
<proteinExistence type="predicted"/>
<dbReference type="PANTHER" id="PTHR43420">
    <property type="entry name" value="ACETYLTRANSFERASE"/>
    <property type="match status" value="1"/>
</dbReference>
<dbReference type="GO" id="GO:0016747">
    <property type="term" value="F:acyltransferase activity, transferring groups other than amino-acyl groups"/>
    <property type="evidence" value="ECO:0007669"/>
    <property type="project" value="InterPro"/>
</dbReference>
<sequence>MSVQSIQTYTADYQNPRHGEIILGLLDSYARDPMGGGQGLLPEVCDSLIEKLGALSYAISIITEVDGQPAGLLNGFWGFSTFKAKPLLNIHDIVVEPEFRGLGVSQYLLRAAEAMASSHGCCKITLEVLDGNEVAKRAYQKFGFAQYKLADEAGGAEFWEKPL</sequence>